<name>A0A9J5Y627_SOLCO</name>
<sequence length="102" mass="11533">MKTMPSYEATSDQLINKDKSHFMVPENTPSTIIELVKDITGFIQKESPINYPCCPLYIGRKIIIYYSPLVAKTFCTSNGSQNFKHHYPPSGKYSRPVSLGTK</sequence>
<accession>A0A9J5Y627</accession>
<evidence type="ECO:0000313" key="2">
    <source>
        <dbReference type="EMBL" id="KAG5595833.1"/>
    </source>
</evidence>
<keyword evidence="3" id="KW-1185">Reference proteome</keyword>
<reference evidence="2 3" key="1">
    <citation type="submission" date="2020-09" db="EMBL/GenBank/DDBJ databases">
        <title>De no assembly of potato wild relative species, Solanum commersonii.</title>
        <authorList>
            <person name="Cho K."/>
        </authorList>
    </citation>
    <scope>NUCLEOTIDE SEQUENCE [LARGE SCALE GENOMIC DNA]</scope>
    <source>
        <strain evidence="2">LZ3.2</strain>
        <tissue evidence="2">Leaf</tissue>
    </source>
</reference>
<dbReference type="Proteomes" id="UP000824120">
    <property type="component" value="Chromosome 7"/>
</dbReference>
<comment type="caution">
    <text evidence="2">The sequence shown here is derived from an EMBL/GenBank/DDBJ whole genome shotgun (WGS) entry which is preliminary data.</text>
</comment>
<evidence type="ECO:0000256" key="1">
    <source>
        <dbReference type="SAM" id="MobiDB-lite"/>
    </source>
</evidence>
<feature type="region of interest" description="Disordered" evidence="1">
    <location>
        <begin position="80"/>
        <end position="102"/>
    </location>
</feature>
<evidence type="ECO:0000313" key="3">
    <source>
        <dbReference type="Proteomes" id="UP000824120"/>
    </source>
</evidence>
<gene>
    <name evidence="2" type="ORF">H5410_037065</name>
</gene>
<dbReference type="EMBL" id="JACXVP010000007">
    <property type="protein sequence ID" value="KAG5595833.1"/>
    <property type="molecule type" value="Genomic_DNA"/>
</dbReference>
<dbReference type="AlphaFoldDB" id="A0A9J5Y627"/>
<proteinExistence type="predicted"/>
<protein>
    <submittedName>
        <fullName evidence="2">Uncharacterized protein</fullName>
    </submittedName>
</protein>
<organism evidence="2 3">
    <name type="scientific">Solanum commersonii</name>
    <name type="common">Commerson's wild potato</name>
    <name type="synonym">Commerson's nightshade</name>
    <dbReference type="NCBI Taxonomy" id="4109"/>
    <lineage>
        <taxon>Eukaryota</taxon>
        <taxon>Viridiplantae</taxon>
        <taxon>Streptophyta</taxon>
        <taxon>Embryophyta</taxon>
        <taxon>Tracheophyta</taxon>
        <taxon>Spermatophyta</taxon>
        <taxon>Magnoliopsida</taxon>
        <taxon>eudicotyledons</taxon>
        <taxon>Gunneridae</taxon>
        <taxon>Pentapetalae</taxon>
        <taxon>asterids</taxon>
        <taxon>lamiids</taxon>
        <taxon>Solanales</taxon>
        <taxon>Solanaceae</taxon>
        <taxon>Solanoideae</taxon>
        <taxon>Solaneae</taxon>
        <taxon>Solanum</taxon>
    </lineage>
</organism>